<dbReference type="InterPro" id="IPR000182">
    <property type="entry name" value="GNAT_dom"/>
</dbReference>
<evidence type="ECO:0000313" key="5">
    <source>
        <dbReference type="Proteomes" id="UP001596310"/>
    </source>
</evidence>
<sequence length="177" mass="19733">MPILMQIIHDMEIPEVQAIGEAQIEALFEAAFAAPDYRYGYQQMLVYVDEQTQKVLGICVGYPAAKEATIDDALRPFLRELGLPEDLQLFKDVETQPGEWYLDSLAVAPAAQGQGIGGQLLDFLPTWLAPKGETVISLNVDLGNPKAKQLYSHHGFRKTGEIMIGAHRYEHLQRPIV</sequence>
<dbReference type="PROSITE" id="PS51186">
    <property type="entry name" value="GNAT"/>
    <property type="match status" value="1"/>
</dbReference>
<dbReference type="EC" id="2.3.1.-" evidence="4"/>
<dbReference type="RefSeq" id="WP_125598333.1">
    <property type="nucleotide sequence ID" value="NZ_JBHSSM010000018.1"/>
</dbReference>
<dbReference type="PANTHER" id="PTHR43877">
    <property type="entry name" value="AMINOALKYLPHOSPHONATE N-ACETYLTRANSFERASE-RELATED-RELATED"/>
    <property type="match status" value="1"/>
</dbReference>
<dbReference type="SUPFAM" id="SSF55729">
    <property type="entry name" value="Acyl-CoA N-acyltransferases (Nat)"/>
    <property type="match status" value="1"/>
</dbReference>
<accession>A0ABW1UPF2</accession>
<comment type="caution">
    <text evidence="4">The sequence shown here is derived from an EMBL/GenBank/DDBJ whole genome shotgun (WGS) entry which is preliminary data.</text>
</comment>
<dbReference type="EMBL" id="JBHSSM010000018">
    <property type="protein sequence ID" value="MFC6315596.1"/>
    <property type="molecule type" value="Genomic_DNA"/>
</dbReference>
<protein>
    <submittedName>
        <fullName evidence="4">GNAT family N-acetyltransferase</fullName>
        <ecNumber evidence="4">2.3.1.-</ecNumber>
    </submittedName>
</protein>
<feature type="domain" description="N-acetyltransferase" evidence="3">
    <location>
        <begin position="11"/>
        <end position="175"/>
    </location>
</feature>
<dbReference type="InterPro" id="IPR016181">
    <property type="entry name" value="Acyl_CoA_acyltransferase"/>
</dbReference>
<keyword evidence="1 4" id="KW-0808">Transferase</keyword>
<reference evidence="5" key="1">
    <citation type="journal article" date="2019" name="Int. J. Syst. Evol. Microbiol.">
        <title>The Global Catalogue of Microorganisms (GCM) 10K type strain sequencing project: providing services to taxonomists for standard genome sequencing and annotation.</title>
        <authorList>
            <consortium name="The Broad Institute Genomics Platform"/>
            <consortium name="The Broad Institute Genome Sequencing Center for Infectious Disease"/>
            <person name="Wu L."/>
            <person name="Ma J."/>
        </authorList>
    </citation>
    <scope>NUCLEOTIDE SEQUENCE [LARGE SCALE GENOMIC DNA]</scope>
    <source>
        <strain evidence="5">CCM 8897</strain>
    </source>
</reference>
<dbReference type="PANTHER" id="PTHR43877:SF2">
    <property type="entry name" value="AMINOALKYLPHOSPHONATE N-ACETYLTRANSFERASE-RELATED"/>
    <property type="match status" value="1"/>
</dbReference>
<dbReference type="Pfam" id="PF00583">
    <property type="entry name" value="Acetyltransf_1"/>
    <property type="match status" value="1"/>
</dbReference>
<name>A0ABW1UPF2_9LACO</name>
<keyword evidence="5" id="KW-1185">Reference proteome</keyword>
<gene>
    <name evidence="4" type="ORF">ACFQHW_08485</name>
</gene>
<dbReference type="Proteomes" id="UP001596310">
    <property type="component" value="Unassembled WGS sequence"/>
</dbReference>
<dbReference type="CDD" id="cd04301">
    <property type="entry name" value="NAT_SF"/>
    <property type="match status" value="1"/>
</dbReference>
<evidence type="ECO:0000259" key="3">
    <source>
        <dbReference type="PROSITE" id="PS51186"/>
    </source>
</evidence>
<dbReference type="Gene3D" id="3.40.630.30">
    <property type="match status" value="1"/>
</dbReference>
<keyword evidence="2 4" id="KW-0012">Acyltransferase</keyword>
<proteinExistence type="predicted"/>
<dbReference type="GO" id="GO:0016746">
    <property type="term" value="F:acyltransferase activity"/>
    <property type="evidence" value="ECO:0007669"/>
    <property type="project" value="UniProtKB-KW"/>
</dbReference>
<dbReference type="InterPro" id="IPR050832">
    <property type="entry name" value="Bact_Acetyltransf"/>
</dbReference>
<evidence type="ECO:0000256" key="2">
    <source>
        <dbReference type="ARBA" id="ARBA00023315"/>
    </source>
</evidence>
<organism evidence="4 5">
    <name type="scientific">Lapidilactobacillus achengensis</name>
    <dbReference type="NCBI Taxonomy" id="2486000"/>
    <lineage>
        <taxon>Bacteria</taxon>
        <taxon>Bacillati</taxon>
        <taxon>Bacillota</taxon>
        <taxon>Bacilli</taxon>
        <taxon>Lactobacillales</taxon>
        <taxon>Lactobacillaceae</taxon>
        <taxon>Lapidilactobacillus</taxon>
    </lineage>
</organism>
<evidence type="ECO:0000256" key="1">
    <source>
        <dbReference type="ARBA" id="ARBA00022679"/>
    </source>
</evidence>
<evidence type="ECO:0000313" key="4">
    <source>
        <dbReference type="EMBL" id="MFC6315596.1"/>
    </source>
</evidence>